<comment type="caution">
    <text evidence="3">The sequence shown here is derived from an EMBL/GenBank/DDBJ whole genome shotgun (WGS) entry which is preliminary data.</text>
</comment>
<feature type="region of interest" description="Disordered" evidence="2">
    <location>
        <begin position="217"/>
        <end position="336"/>
    </location>
</feature>
<proteinExistence type="predicted"/>
<dbReference type="Proteomes" id="UP000581135">
    <property type="component" value="Unassembled WGS sequence"/>
</dbReference>
<evidence type="ECO:0000313" key="4">
    <source>
        <dbReference type="Proteomes" id="UP000581135"/>
    </source>
</evidence>
<keyword evidence="4" id="KW-1185">Reference proteome</keyword>
<name>A0A839SZT6_9PROT</name>
<reference evidence="3 4" key="1">
    <citation type="submission" date="2020-08" db="EMBL/GenBank/DDBJ databases">
        <title>Genomic Encyclopedia of Type Strains, Phase III (KMG-III): the genomes of soil and plant-associated and newly described type strains.</title>
        <authorList>
            <person name="Whitman W."/>
        </authorList>
    </citation>
    <scope>NUCLEOTIDE SEQUENCE [LARGE SCALE GENOMIC DNA]</scope>
    <source>
        <strain evidence="3 4">CECT 8803</strain>
    </source>
</reference>
<evidence type="ECO:0000256" key="1">
    <source>
        <dbReference type="SAM" id="Coils"/>
    </source>
</evidence>
<feature type="region of interest" description="Disordered" evidence="2">
    <location>
        <begin position="349"/>
        <end position="396"/>
    </location>
</feature>
<feature type="compositionally biased region" description="Basic and acidic residues" evidence="2">
    <location>
        <begin position="317"/>
        <end position="335"/>
    </location>
</feature>
<evidence type="ECO:0000256" key="2">
    <source>
        <dbReference type="SAM" id="MobiDB-lite"/>
    </source>
</evidence>
<feature type="compositionally biased region" description="Basic and acidic residues" evidence="2">
    <location>
        <begin position="31"/>
        <end position="40"/>
    </location>
</feature>
<gene>
    <name evidence="3" type="ORF">FHR98_002719</name>
</gene>
<protein>
    <submittedName>
        <fullName evidence="3">Uncharacterized protein</fullName>
    </submittedName>
</protein>
<dbReference type="EMBL" id="JACHXA010000008">
    <property type="protein sequence ID" value="MBB3066413.1"/>
    <property type="molecule type" value="Genomic_DNA"/>
</dbReference>
<feature type="compositionally biased region" description="Low complexity" evidence="2">
    <location>
        <begin position="384"/>
        <end position="396"/>
    </location>
</feature>
<feature type="coiled-coil region" evidence="1">
    <location>
        <begin position="422"/>
        <end position="469"/>
    </location>
</feature>
<organism evidence="3 4">
    <name type="scientific">Limibacillus halophilus</name>
    <dbReference type="NCBI Taxonomy" id="1579333"/>
    <lineage>
        <taxon>Bacteria</taxon>
        <taxon>Pseudomonadati</taxon>
        <taxon>Pseudomonadota</taxon>
        <taxon>Alphaproteobacteria</taxon>
        <taxon>Rhodospirillales</taxon>
        <taxon>Rhodovibrionaceae</taxon>
        <taxon>Limibacillus</taxon>
    </lineage>
</organism>
<evidence type="ECO:0000313" key="3">
    <source>
        <dbReference type="EMBL" id="MBB3066413.1"/>
    </source>
</evidence>
<keyword evidence="1" id="KW-0175">Coiled coil</keyword>
<feature type="compositionally biased region" description="Polar residues" evidence="2">
    <location>
        <begin position="229"/>
        <end position="239"/>
    </location>
</feature>
<feature type="region of interest" description="Disordered" evidence="2">
    <location>
        <begin position="100"/>
        <end position="134"/>
    </location>
</feature>
<feature type="compositionally biased region" description="Basic and acidic residues" evidence="2">
    <location>
        <begin position="296"/>
        <end position="306"/>
    </location>
</feature>
<dbReference type="AlphaFoldDB" id="A0A839SZT6"/>
<feature type="region of interest" description="Disordered" evidence="2">
    <location>
        <begin position="16"/>
        <end position="40"/>
    </location>
</feature>
<dbReference type="RefSeq" id="WP_183417230.1">
    <property type="nucleotide sequence ID" value="NZ_JACHXA010000008.1"/>
</dbReference>
<sequence>MKEFLAAFMAEEETRRQRAEKTLGQALAQPKRADGTRGRAPEVMQALERGDALGAEQGSPADLSLKMNRQLLDKARAPQDRIGEEQRRALARDGFAFGPRGALLFDPASPQGEGQERSSNPLNLTPGRGLREGGAQRGILSGLAKDAGARFTPNSRERLARKTAFRQGLSQTDEAEFAATGKLLDEGMTALRSRRAASNDGLERKGLAIMEEDLGEMETDFAREKQIRETSVPSRSSSPDFDATRNEAPAQADAQDQENRRKPDPETALSTLEALEQERQKELNRIQSSGAADPKAFGDARRRFDEAQQAVVDDLEERGLRLPGDDNLRSSDKGPDYAAAVLAPHLERASQKEAEAAQLDSTTAFLKEGTSADPSAQDREARGTQRAAADAASTAERITKLNENALKVAETHEDLGNSSTAARRARQKARAVRAALEADEAKGVSGDALERHREALGQAEAEVKSREAAEAAAKRRHEEALRPIENLELAQNLGERIEKEGLGAVVKVWERAAEATVAGAATSAALAAGTGTGVAGGAALGGVTAGGVELITAAVQRHRLADLPKLLEEDPLEAAARIDELRNIGLGGSLADIALGGVKFKRKPQGGFKIEIDSGGIAEGAAGVTAEAALEKKQADDLP</sequence>
<accession>A0A839SZT6</accession>